<gene>
    <name evidence="3" type="ORF">SAMN05421677_11084</name>
</gene>
<dbReference type="GO" id="GO:0043709">
    <property type="term" value="P:cell adhesion involved in single-species biofilm formation"/>
    <property type="evidence" value="ECO:0007669"/>
    <property type="project" value="TreeGrafter"/>
</dbReference>
<keyword evidence="4" id="KW-1185">Reference proteome</keyword>
<dbReference type="GO" id="GO:0052621">
    <property type="term" value="F:diguanylate cyclase activity"/>
    <property type="evidence" value="ECO:0007669"/>
    <property type="project" value="TreeGrafter"/>
</dbReference>
<accession>A0A1H0P6B4</accession>
<evidence type="ECO:0000256" key="1">
    <source>
        <dbReference type="SAM" id="Phobius"/>
    </source>
</evidence>
<dbReference type="SMART" id="SM00065">
    <property type="entry name" value="GAF"/>
    <property type="match status" value="1"/>
</dbReference>
<feature type="domain" description="GGDEF" evidence="2">
    <location>
        <begin position="429"/>
        <end position="571"/>
    </location>
</feature>
<dbReference type="Pfam" id="PF13185">
    <property type="entry name" value="GAF_2"/>
    <property type="match status" value="1"/>
</dbReference>
<dbReference type="FunFam" id="3.30.70.270:FF:000001">
    <property type="entry name" value="Diguanylate cyclase domain protein"/>
    <property type="match status" value="1"/>
</dbReference>
<evidence type="ECO:0000259" key="2">
    <source>
        <dbReference type="PROSITE" id="PS50887"/>
    </source>
</evidence>
<dbReference type="GO" id="GO:1902201">
    <property type="term" value="P:negative regulation of bacterial-type flagellum-dependent cell motility"/>
    <property type="evidence" value="ECO:0007669"/>
    <property type="project" value="TreeGrafter"/>
</dbReference>
<feature type="transmembrane region" description="Helical" evidence="1">
    <location>
        <begin position="178"/>
        <end position="199"/>
    </location>
</feature>
<dbReference type="Pfam" id="PF00990">
    <property type="entry name" value="GGDEF"/>
    <property type="match status" value="1"/>
</dbReference>
<organism evidence="3 4">
    <name type="scientific">Halobacillus aidingensis</name>
    <dbReference type="NCBI Taxonomy" id="240303"/>
    <lineage>
        <taxon>Bacteria</taxon>
        <taxon>Bacillati</taxon>
        <taxon>Bacillota</taxon>
        <taxon>Bacilli</taxon>
        <taxon>Bacillales</taxon>
        <taxon>Bacillaceae</taxon>
        <taxon>Halobacillus</taxon>
    </lineage>
</organism>
<protein>
    <submittedName>
        <fullName evidence="3">Diguanylate cyclase (GGDEF) domain-containing protein</fullName>
    </submittedName>
</protein>
<feature type="transmembrane region" description="Helical" evidence="1">
    <location>
        <begin position="68"/>
        <end position="93"/>
    </location>
</feature>
<feature type="transmembrane region" description="Helical" evidence="1">
    <location>
        <begin position="39"/>
        <end position="56"/>
    </location>
</feature>
<proteinExistence type="predicted"/>
<feature type="transmembrane region" description="Helical" evidence="1">
    <location>
        <begin position="7"/>
        <end position="27"/>
    </location>
</feature>
<evidence type="ECO:0000313" key="4">
    <source>
        <dbReference type="Proteomes" id="UP000198860"/>
    </source>
</evidence>
<keyword evidence="1" id="KW-0812">Transmembrane</keyword>
<dbReference type="STRING" id="240303.SAMN05421677_11084"/>
<dbReference type="InterPro" id="IPR029787">
    <property type="entry name" value="Nucleotide_cyclase"/>
</dbReference>
<evidence type="ECO:0000313" key="3">
    <source>
        <dbReference type="EMBL" id="SDP00627.1"/>
    </source>
</evidence>
<name>A0A1H0P6B4_HALAD</name>
<feature type="transmembrane region" description="Helical" evidence="1">
    <location>
        <begin position="205"/>
        <end position="224"/>
    </location>
</feature>
<dbReference type="InterPro" id="IPR050469">
    <property type="entry name" value="Diguanylate_Cyclase"/>
</dbReference>
<dbReference type="InterPro" id="IPR000160">
    <property type="entry name" value="GGDEF_dom"/>
</dbReference>
<dbReference type="PROSITE" id="PS50887">
    <property type="entry name" value="GGDEF"/>
    <property type="match status" value="1"/>
</dbReference>
<dbReference type="SUPFAM" id="SSF55781">
    <property type="entry name" value="GAF domain-like"/>
    <property type="match status" value="1"/>
</dbReference>
<keyword evidence="1" id="KW-0472">Membrane</keyword>
<dbReference type="InterPro" id="IPR043128">
    <property type="entry name" value="Rev_trsase/Diguanyl_cyclase"/>
</dbReference>
<dbReference type="SUPFAM" id="SSF55073">
    <property type="entry name" value="Nucleotide cyclase"/>
    <property type="match status" value="1"/>
</dbReference>
<dbReference type="RefSeq" id="WP_089652683.1">
    <property type="nucleotide sequence ID" value="NZ_FNIZ01000010.1"/>
</dbReference>
<dbReference type="Gene3D" id="3.30.70.270">
    <property type="match status" value="1"/>
</dbReference>
<dbReference type="Gene3D" id="3.30.450.40">
    <property type="match status" value="1"/>
</dbReference>
<dbReference type="PANTHER" id="PTHR45138:SF9">
    <property type="entry name" value="DIGUANYLATE CYCLASE DGCM-RELATED"/>
    <property type="match status" value="1"/>
</dbReference>
<dbReference type="OrthoDB" id="9759607at2"/>
<keyword evidence="1" id="KW-1133">Transmembrane helix</keyword>
<reference evidence="4" key="1">
    <citation type="submission" date="2016-10" db="EMBL/GenBank/DDBJ databases">
        <authorList>
            <person name="Varghese N."/>
            <person name="Submissions S."/>
        </authorList>
    </citation>
    <scope>NUCLEOTIDE SEQUENCE [LARGE SCALE GENOMIC DNA]</scope>
    <source>
        <strain evidence="4">CGMCC 1.3703</strain>
    </source>
</reference>
<feature type="transmembrane region" description="Helical" evidence="1">
    <location>
        <begin position="105"/>
        <end position="124"/>
    </location>
</feature>
<dbReference type="EMBL" id="FNIZ01000010">
    <property type="protein sequence ID" value="SDP00627.1"/>
    <property type="molecule type" value="Genomic_DNA"/>
</dbReference>
<dbReference type="AlphaFoldDB" id="A0A1H0P6B4"/>
<sequence>MTKQKKYGVWFVWAAIWPASLVYLYLWLSPVIEGNRVEIAAFIILASIVALFPLQIGDHPVFFTQGIAFAVFLYYGLFIEIIVSQVAILALMAKMRLGRTNLHRLPINLFMFLLISVVSAGIYYALGGTHGPSAVNDRGDAVPIVSYALSQIVLNQFSIKFVAKVLYNKEIKWLDKGFAWELLTSSLVLPIGFVLYMVYSEFGMSGIFFVGIPFVFISGMLMLYHNSNQVNTYLRKTSIIGHELTGKLGVKEVLDIFVDRLSELLPVDYIYVYDVKKNKRMELIRFFDRSGEIDFPHIQLSMGQSISGNTWQEGKSVFYKKKSEWSHLENQYTPDRAETVLSVPVERNGEIVGVITIYSTKKRAFLQFQFMILNILGNYLGVAIDNARHYEKTKAESERCALTGLYNYRYFEDHIVNIFKMNQRQERGAPISLVLLDIDHFKRVNDTYGHESGNEVLASLSDRLQEVVGGHGTLARYGGEEFVILLPGYSQSEALKVAHSIRARIIQKPFISKLHIHESHEPVSISVTASIGVATYPDHCEEAFDLIRQADRAMYIGAKQRGRDRVASYKELIETVQ</sequence>
<dbReference type="Proteomes" id="UP000198860">
    <property type="component" value="Unassembled WGS sequence"/>
</dbReference>
<dbReference type="InterPro" id="IPR029016">
    <property type="entry name" value="GAF-like_dom_sf"/>
</dbReference>
<dbReference type="InterPro" id="IPR003018">
    <property type="entry name" value="GAF"/>
</dbReference>
<dbReference type="SMART" id="SM00267">
    <property type="entry name" value="GGDEF"/>
    <property type="match status" value="1"/>
</dbReference>
<dbReference type="GO" id="GO:0005886">
    <property type="term" value="C:plasma membrane"/>
    <property type="evidence" value="ECO:0007669"/>
    <property type="project" value="TreeGrafter"/>
</dbReference>
<dbReference type="PANTHER" id="PTHR45138">
    <property type="entry name" value="REGULATORY COMPONENTS OF SENSORY TRANSDUCTION SYSTEM"/>
    <property type="match status" value="1"/>
</dbReference>
<dbReference type="NCBIfam" id="TIGR00254">
    <property type="entry name" value="GGDEF"/>
    <property type="match status" value="1"/>
</dbReference>
<dbReference type="CDD" id="cd01949">
    <property type="entry name" value="GGDEF"/>
    <property type="match status" value="1"/>
</dbReference>